<dbReference type="Pfam" id="PF00440">
    <property type="entry name" value="TetR_N"/>
    <property type="match status" value="1"/>
</dbReference>
<dbReference type="GO" id="GO:0000976">
    <property type="term" value="F:transcription cis-regulatory region binding"/>
    <property type="evidence" value="ECO:0007669"/>
    <property type="project" value="TreeGrafter"/>
</dbReference>
<dbReference type="STRING" id="104102.AtDm6_1697"/>
<name>A0A094YPJ8_9PROT</name>
<protein>
    <submittedName>
        <fullName evidence="7">Transcriptional regulator, TetR family</fullName>
    </submittedName>
</protein>
<evidence type="ECO:0000313" key="8">
    <source>
        <dbReference type="Proteomes" id="UP000029448"/>
    </source>
</evidence>
<dbReference type="GO" id="GO:0003700">
    <property type="term" value="F:DNA-binding transcription factor activity"/>
    <property type="evidence" value="ECO:0007669"/>
    <property type="project" value="TreeGrafter"/>
</dbReference>
<gene>
    <name evidence="7" type="ORF">AtDm6_1697</name>
</gene>
<dbReference type="InterPro" id="IPR036271">
    <property type="entry name" value="Tet_transcr_reg_TetR-rel_C_sf"/>
</dbReference>
<feature type="region of interest" description="Disordered" evidence="5">
    <location>
        <begin position="1"/>
        <end position="31"/>
    </location>
</feature>
<proteinExistence type="predicted"/>
<evidence type="ECO:0000256" key="4">
    <source>
        <dbReference type="PROSITE-ProRule" id="PRU00335"/>
    </source>
</evidence>
<dbReference type="Proteomes" id="UP000029448">
    <property type="component" value="Unassembled WGS sequence"/>
</dbReference>
<evidence type="ECO:0000259" key="6">
    <source>
        <dbReference type="PROSITE" id="PS50977"/>
    </source>
</evidence>
<keyword evidence="8" id="KW-1185">Reference proteome</keyword>
<keyword evidence="3" id="KW-0804">Transcription</keyword>
<dbReference type="InterPro" id="IPR009057">
    <property type="entry name" value="Homeodomain-like_sf"/>
</dbReference>
<dbReference type="FunFam" id="1.10.10.60:FF:000141">
    <property type="entry name" value="TetR family transcriptional regulator"/>
    <property type="match status" value="1"/>
</dbReference>
<feature type="DNA-binding region" description="H-T-H motif" evidence="4">
    <location>
        <begin position="57"/>
        <end position="76"/>
    </location>
</feature>
<dbReference type="AlphaFoldDB" id="A0A094YPJ8"/>
<dbReference type="Pfam" id="PF14246">
    <property type="entry name" value="TetR_C_7"/>
    <property type="match status" value="1"/>
</dbReference>
<sequence length="250" mass="27613">MPKPERTTAPFDMANPCLEGKKRRCGRPTPHDTEQLDQYLLEIAAGLFVQYGYAGTSVDQIARKASASKQTLYRRYPSKEELFKAVITNLTASVLRTIEETPLHNPLQELRYVMSLLLDLILQPESLGTYRILISDAYRYPSLIAHATNTIGMPIHNCVVRLLKAAEAAGQIEPGNADDTTANLLCGLITGQPLEDALFGLKPLECCVERLEYFERGWALFLRAVGGKQETCPIAATPPAAFPYKKTAAS</sequence>
<dbReference type="SUPFAM" id="SSF46689">
    <property type="entry name" value="Homeodomain-like"/>
    <property type="match status" value="1"/>
</dbReference>
<dbReference type="PANTHER" id="PTHR30055">
    <property type="entry name" value="HTH-TYPE TRANSCRIPTIONAL REGULATOR RUTR"/>
    <property type="match status" value="1"/>
</dbReference>
<accession>A0A094YPJ8</accession>
<feature type="domain" description="HTH tetR-type" evidence="6">
    <location>
        <begin position="34"/>
        <end position="94"/>
    </location>
</feature>
<dbReference type="PANTHER" id="PTHR30055:SF146">
    <property type="entry name" value="HTH-TYPE TRANSCRIPTIONAL DUAL REGULATOR CECR"/>
    <property type="match status" value="1"/>
</dbReference>
<reference evidence="7 8" key="1">
    <citation type="submission" date="2014-06" db="EMBL/GenBank/DDBJ databases">
        <title>Functional and comparative genomic analyses of the Drosophila gut microbiota identify candidate symbiosis factors.</title>
        <authorList>
            <person name="Newell P.D."/>
            <person name="Chaston J.M."/>
            <person name="Douglas A.E."/>
        </authorList>
    </citation>
    <scope>NUCLEOTIDE SEQUENCE [LARGE SCALE GENOMIC DNA]</scope>
    <source>
        <strain evidence="7 8">DmCS_006</strain>
    </source>
</reference>
<dbReference type="SUPFAM" id="SSF48498">
    <property type="entry name" value="Tetracyclin repressor-like, C-terminal domain"/>
    <property type="match status" value="1"/>
</dbReference>
<dbReference type="PROSITE" id="PS50977">
    <property type="entry name" value="HTH_TETR_2"/>
    <property type="match status" value="1"/>
</dbReference>
<evidence type="ECO:0000256" key="5">
    <source>
        <dbReference type="SAM" id="MobiDB-lite"/>
    </source>
</evidence>
<keyword evidence="2 4" id="KW-0238">DNA-binding</keyword>
<dbReference type="Gene3D" id="1.10.357.10">
    <property type="entry name" value="Tetracycline Repressor, domain 2"/>
    <property type="match status" value="1"/>
</dbReference>
<dbReference type="RefSeq" id="WP_150395672.1">
    <property type="nucleotide sequence ID" value="NZ_JOKM01000062.1"/>
</dbReference>
<keyword evidence="1" id="KW-0805">Transcription regulation</keyword>
<evidence type="ECO:0000256" key="2">
    <source>
        <dbReference type="ARBA" id="ARBA00023125"/>
    </source>
</evidence>
<dbReference type="PRINTS" id="PR00455">
    <property type="entry name" value="HTHTETR"/>
</dbReference>
<dbReference type="InterPro" id="IPR039536">
    <property type="entry name" value="TetR_C_Proteobacteria"/>
</dbReference>
<dbReference type="InterPro" id="IPR001647">
    <property type="entry name" value="HTH_TetR"/>
</dbReference>
<evidence type="ECO:0000313" key="7">
    <source>
        <dbReference type="EMBL" id="KGB23262.1"/>
    </source>
</evidence>
<dbReference type="InterPro" id="IPR050109">
    <property type="entry name" value="HTH-type_TetR-like_transc_reg"/>
</dbReference>
<comment type="caution">
    <text evidence="7">The sequence shown here is derived from an EMBL/GenBank/DDBJ whole genome shotgun (WGS) entry which is preliminary data.</text>
</comment>
<dbReference type="PATRIC" id="fig|104102.7.peg.1677"/>
<dbReference type="EMBL" id="JOKM01000062">
    <property type="protein sequence ID" value="KGB23262.1"/>
    <property type="molecule type" value="Genomic_DNA"/>
</dbReference>
<organism evidence="7 8">
    <name type="scientific">Acetobacter tropicalis</name>
    <dbReference type="NCBI Taxonomy" id="104102"/>
    <lineage>
        <taxon>Bacteria</taxon>
        <taxon>Pseudomonadati</taxon>
        <taxon>Pseudomonadota</taxon>
        <taxon>Alphaproteobacteria</taxon>
        <taxon>Acetobacterales</taxon>
        <taxon>Acetobacteraceae</taxon>
        <taxon>Acetobacter</taxon>
    </lineage>
</organism>
<evidence type="ECO:0000256" key="3">
    <source>
        <dbReference type="ARBA" id="ARBA00023163"/>
    </source>
</evidence>
<evidence type="ECO:0000256" key="1">
    <source>
        <dbReference type="ARBA" id="ARBA00023015"/>
    </source>
</evidence>